<feature type="transmembrane region" description="Helical" evidence="1">
    <location>
        <begin position="197"/>
        <end position="216"/>
    </location>
</feature>
<dbReference type="AlphaFoldDB" id="F0M7G4"/>
<dbReference type="EMBL" id="CP002379">
    <property type="protein sequence ID" value="ADX73683.1"/>
    <property type="molecule type" value="Genomic_DNA"/>
</dbReference>
<keyword evidence="1" id="KW-0812">Transmembrane</keyword>
<feature type="transmembrane region" description="Helical" evidence="1">
    <location>
        <begin position="98"/>
        <end position="122"/>
    </location>
</feature>
<feature type="transmembrane region" description="Helical" evidence="1">
    <location>
        <begin position="223"/>
        <end position="243"/>
    </location>
</feature>
<dbReference type="eggNOG" id="COG5617">
    <property type="taxonomic scope" value="Bacteria"/>
</dbReference>
<feature type="transmembrane region" description="Helical" evidence="1">
    <location>
        <begin position="387"/>
        <end position="405"/>
    </location>
</feature>
<proteinExistence type="predicted"/>
<feature type="transmembrane region" description="Helical" evidence="1">
    <location>
        <begin position="495"/>
        <end position="513"/>
    </location>
</feature>
<protein>
    <submittedName>
        <fullName evidence="2">Uncharacterized protein</fullName>
    </submittedName>
</protein>
<dbReference type="InterPro" id="IPR046671">
    <property type="entry name" value="DUF6541"/>
</dbReference>
<feature type="transmembrane region" description="Helical" evidence="1">
    <location>
        <begin position="303"/>
        <end position="320"/>
    </location>
</feature>
<feature type="transmembrane region" description="Helical" evidence="1">
    <location>
        <begin position="68"/>
        <end position="86"/>
    </location>
</feature>
<gene>
    <name evidence="2" type="ordered locus">Asphe3_25580</name>
</gene>
<evidence type="ECO:0000256" key="1">
    <source>
        <dbReference type="SAM" id="Phobius"/>
    </source>
</evidence>
<evidence type="ECO:0000313" key="3">
    <source>
        <dbReference type="Proteomes" id="UP000008639"/>
    </source>
</evidence>
<feature type="transmembrane region" description="Helical" evidence="1">
    <location>
        <begin position="6"/>
        <end position="30"/>
    </location>
</feature>
<name>F0M7G4_PSEPM</name>
<keyword evidence="1" id="KW-1133">Transmembrane helix</keyword>
<dbReference type="STRING" id="930171.Asphe3_25580"/>
<accession>F0M7G4</accession>
<feature type="transmembrane region" description="Helical" evidence="1">
    <location>
        <begin position="332"/>
        <end position="353"/>
    </location>
</feature>
<dbReference type="KEGG" id="apn:Asphe3_25580"/>
<feature type="transmembrane region" description="Helical" evidence="1">
    <location>
        <begin position="37"/>
        <end position="62"/>
    </location>
</feature>
<dbReference type="Pfam" id="PF20176">
    <property type="entry name" value="DUF6541"/>
    <property type="match status" value="1"/>
</dbReference>
<dbReference type="HOGENOM" id="CLU_017691_2_0_11"/>
<dbReference type="Proteomes" id="UP000008639">
    <property type="component" value="Chromosome"/>
</dbReference>
<feature type="transmembrane region" description="Helical" evidence="1">
    <location>
        <begin position="412"/>
        <end position="432"/>
    </location>
</feature>
<organism evidence="2 3">
    <name type="scientific">Pseudarthrobacter phenanthrenivorans (strain DSM 18606 / JCM 16027 / LMG 23796 / Sphe3)</name>
    <name type="common">Arthrobacter phenanthrenivorans</name>
    <dbReference type="NCBI Taxonomy" id="930171"/>
    <lineage>
        <taxon>Bacteria</taxon>
        <taxon>Bacillati</taxon>
        <taxon>Actinomycetota</taxon>
        <taxon>Actinomycetes</taxon>
        <taxon>Micrococcales</taxon>
        <taxon>Micrococcaceae</taxon>
        <taxon>Pseudarthrobacter</taxon>
    </lineage>
</organism>
<sequence length="667" mass="70488" precursor="true">MEGFLLSWWSVGPHLLFAIGVLFVPGAIVVSASRVRGVALFAIAPPISVTIVAVSALMAPLIGMEWSLLPVFVLTALMAAVAWAAARWSAGPSEAGKFFLGPVEWQIGLGHAAAVLIAAFLIGRRLVGAFGRPESFSQTFDNVFHLNAVRYILETGQGSSITVSSMTGGDFYPAAWHDLVALLAATTGADITVSVNVVNLVVASVCWPLGCIVLAHQLLGKRVAVSVAAGILSAAFGAFPLLLLDFGVLYPNFLGNALLPVAVALGVQALGLTSSKSGSALVTWLLFVSVLPGLTLAHPSSTMALLALMIPPFLILWTRFTARITRGSRRPAVSLMGAFFLLLLGLGMAAAAWKKVRPPEIAAFWPPVETTGRAIGEVITSSAIGRSVSWAVMALALTGLIVLIVQRKHLWLVGMYGVIAGLFVVVASFPFGELRTFLTGVWYNDPPRLASLLPLVTLPLAVVGAVHSWDRLVAPLGTRYLSSEKVPLSAHLRRAPGYVSLFVAGMAVVLLVVSTQQANIREAAISASGGYRLADDSPLISSDEMALLKRLPEKLPEDATLVGNPWNGSALAYAFTGRDLAQLHMLSKMPAGLEQLYTSLNKANSDPSVCPIVERLQVGYVLDFGHREVHGGDNGFRGLDNLEAAGVAKLVDAEGEAKVYELIACGK</sequence>
<evidence type="ECO:0000313" key="2">
    <source>
        <dbReference type="EMBL" id="ADX73683.1"/>
    </source>
</evidence>
<keyword evidence="1" id="KW-0472">Membrane</keyword>
<reference evidence="2 3" key="1">
    <citation type="journal article" date="2011" name="Stand. Genomic Sci.">
        <title>Complete genome sequence of Arthrobacter phenanthrenivorans type strain (Sphe3).</title>
        <authorList>
            <person name="Kallimanis A."/>
            <person name="Labutti K.M."/>
            <person name="Lapidus A."/>
            <person name="Clum A."/>
            <person name="Lykidis A."/>
            <person name="Mavromatis K."/>
            <person name="Pagani I."/>
            <person name="Liolios K."/>
            <person name="Ivanova N."/>
            <person name="Goodwin L."/>
            <person name="Pitluck S."/>
            <person name="Chen A."/>
            <person name="Palaniappan K."/>
            <person name="Markowitz V."/>
            <person name="Bristow J."/>
            <person name="Velentzas A.D."/>
            <person name="Perisynakis A."/>
            <person name="Ouzounis C.C."/>
            <person name="Kyrpides N.C."/>
            <person name="Koukkou A.I."/>
            <person name="Drainas C."/>
        </authorList>
    </citation>
    <scope>NUCLEOTIDE SEQUENCE [LARGE SCALE GENOMIC DNA]</scope>
    <source>
        <strain evidence="3">DSM 18606 / JCM 16027 / LMG 23796 / Sphe3</strain>
    </source>
</reference>
<feature type="transmembrane region" description="Helical" evidence="1">
    <location>
        <begin position="452"/>
        <end position="474"/>
    </location>
</feature>
<feature type="transmembrane region" description="Helical" evidence="1">
    <location>
        <begin position="249"/>
        <end position="267"/>
    </location>
</feature>